<dbReference type="SUPFAM" id="SSF144083">
    <property type="entry name" value="Magnesium transport protein CorA, transmembrane region"/>
    <property type="match status" value="1"/>
</dbReference>
<gene>
    <name evidence="7" type="ORF">CfP315_0699</name>
</gene>
<dbReference type="InterPro" id="IPR045863">
    <property type="entry name" value="CorA_TM1_TM2"/>
</dbReference>
<dbReference type="Gene3D" id="3.30.460.20">
    <property type="entry name" value="CorA soluble domain-like"/>
    <property type="match status" value="1"/>
</dbReference>
<dbReference type="Proteomes" id="UP001337580">
    <property type="component" value="Chromosome"/>
</dbReference>
<keyword evidence="4 6" id="KW-1133">Transmembrane helix</keyword>
<evidence type="ECO:0000256" key="4">
    <source>
        <dbReference type="ARBA" id="ARBA00022989"/>
    </source>
</evidence>
<evidence type="ECO:0000313" key="7">
    <source>
        <dbReference type="EMBL" id="BED92113.1"/>
    </source>
</evidence>
<keyword evidence="5 6" id="KW-0472">Membrane</keyword>
<dbReference type="PANTHER" id="PTHR47891:SF2">
    <property type="entry name" value="MAGNESIUM AND COBALT TRANSPORTER"/>
    <property type="match status" value="1"/>
</dbReference>
<feature type="transmembrane region" description="Helical" evidence="6">
    <location>
        <begin position="284"/>
        <end position="303"/>
    </location>
</feature>
<feature type="transmembrane region" description="Helical" evidence="6">
    <location>
        <begin position="250"/>
        <end position="272"/>
    </location>
</feature>
<dbReference type="AlphaFoldDB" id="A0AA48KX78"/>
<keyword evidence="3 6" id="KW-0812">Transmembrane</keyword>
<dbReference type="InterPro" id="IPR045861">
    <property type="entry name" value="CorA_cytoplasmic_dom"/>
</dbReference>
<reference evidence="7" key="1">
    <citation type="journal article" date="2023" name="ISME J.">
        <title>Emergence of putative energy parasites within Clostridia revealed by genome analysis of a novel endosymbiotic clade.</title>
        <authorList>
            <person name="Takahashi K."/>
            <person name="Kuwahara H."/>
            <person name="Horikawa Y."/>
            <person name="Izawa K."/>
            <person name="Kato D."/>
            <person name="Inagaki T."/>
            <person name="Yuki M."/>
            <person name="Ohkuma M."/>
            <person name="Hongoh Y."/>
        </authorList>
    </citation>
    <scope>NUCLEOTIDE SEQUENCE</scope>
    <source>
        <strain evidence="7">CfP3-15</strain>
    </source>
</reference>
<dbReference type="Gene3D" id="1.20.58.340">
    <property type="entry name" value="Magnesium transport protein CorA, transmembrane region"/>
    <property type="match status" value="2"/>
</dbReference>
<proteinExistence type="inferred from homology"/>
<name>A0AA48KX78_9FIRM</name>
<dbReference type="EMBL" id="AP027924">
    <property type="protein sequence ID" value="BED92113.1"/>
    <property type="molecule type" value="Genomic_DNA"/>
</dbReference>
<comment type="subcellular location">
    <subcellularLocation>
        <location evidence="1">Membrane</location>
        <topology evidence="1">Multi-pass membrane protein</topology>
    </subcellularLocation>
</comment>
<accession>A0AA48KX78</accession>
<sequence length="309" mass="35856">MIEYFKTVEGRIEKQKEYTSDGVWVNSLNPSESELRFISKKFGIDYNFLKIASDEEESSHIDIEDGIVLIVIDFPVVEKIDKNHIYYTMPLGIFITQNDVITISLKNNEVLDTIKTKKKSSINTKDKTNFVLNLILQNVIKYLRYLNKIIKTCDKIEHVLRKAMKNKELIQLLEIKKSLVYFSSSLKTMKVTVEKLFRSKFLTIGENDRELLDDVIIELKQAIEMSDTYLNILSGTMEAFASIISNNLNIVMKILASVTLIISIPTVISGIYGMNTPNFPMMEFWWFPVILSFVLMYISYIFLKKKDMF</sequence>
<evidence type="ECO:0000256" key="1">
    <source>
        <dbReference type="ARBA" id="ARBA00004141"/>
    </source>
</evidence>
<evidence type="ECO:0000256" key="5">
    <source>
        <dbReference type="ARBA" id="ARBA00023136"/>
    </source>
</evidence>
<dbReference type="Pfam" id="PF01544">
    <property type="entry name" value="CorA"/>
    <property type="match status" value="1"/>
</dbReference>
<evidence type="ECO:0000256" key="6">
    <source>
        <dbReference type="SAM" id="Phobius"/>
    </source>
</evidence>
<comment type="similarity">
    <text evidence="2">Belongs to the CorA metal ion transporter (MIT) (TC 1.A.35) family.</text>
</comment>
<dbReference type="SUPFAM" id="SSF143865">
    <property type="entry name" value="CorA soluble domain-like"/>
    <property type="match status" value="1"/>
</dbReference>
<dbReference type="PANTHER" id="PTHR47891">
    <property type="entry name" value="TRANSPORTER-RELATED"/>
    <property type="match status" value="1"/>
</dbReference>
<dbReference type="GO" id="GO:0046873">
    <property type="term" value="F:metal ion transmembrane transporter activity"/>
    <property type="evidence" value="ECO:0007669"/>
    <property type="project" value="InterPro"/>
</dbReference>
<dbReference type="CDD" id="cd12827">
    <property type="entry name" value="EcCorA_ZntB-like_u2"/>
    <property type="match status" value="1"/>
</dbReference>
<organism evidence="7">
    <name type="scientific">Candidatus Improbicoccus pseudotrichonymphae</name>
    <dbReference type="NCBI Taxonomy" id="3033792"/>
    <lineage>
        <taxon>Bacteria</taxon>
        <taxon>Bacillati</taxon>
        <taxon>Bacillota</taxon>
        <taxon>Clostridia</taxon>
        <taxon>Candidatus Improbicoccus</taxon>
    </lineage>
</organism>
<dbReference type="GO" id="GO:0016020">
    <property type="term" value="C:membrane"/>
    <property type="evidence" value="ECO:0007669"/>
    <property type="project" value="UniProtKB-SubCell"/>
</dbReference>
<dbReference type="KEGG" id="ips:CfP315_0699"/>
<dbReference type="InterPro" id="IPR047199">
    <property type="entry name" value="CorA-like"/>
</dbReference>
<evidence type="ECO:0000256" key="2">
    <source>
        <dbReference type="ARBA" id="ARBA00009765"/>
    </source>
</evidence>
<evidence type="ECO:0000256" key="3">
    <source>
        <dbReference type="ARBA" id="ARBA00022692"/>
    </source>
</evidence>
<dbReference type="InterPro" id="IPR002523">
    <property type="entry name" value="MgTranspt_CorA/ZnTranspt_ZntB"/>
</dbReference>
<protein>
    <submittedName>
        <fullName evidence="7">Magnesium transporter CorA family protein</fullName>
    </submittedName>
</protein>